<evidence type="ECO:0000313" key="4">
    <source>
        <dbReference type="Proteomes" id="UP001164746"/>
    </source>
</evidence>
<keyword evidence="2" id="KW-0812">Transmembrane</keyword>
<evidence type="ECO:0000256" key="2">
    <source>
        <dbReference type="SAM" id="Phobius"/>
    </source>
</evidence>
<sequence>MESAMFLLDTNAMVPILERQYDISSDVVSQYGAYLNDFLTGYKRHLDGEVQLINNILISVAERQKLLLNTVISDMCNLAGGEECYKGVDLVTIALTSCNFLPLHTNLNTGLKSSLFLEAVQHELSPLVTNIRSILFGTIYLLLTCACMMIVCQIAARLPGQCSELQDMPHFSNENEKYENQSVIAESFESGRPPLVKQGSSSFDREHGDTRKKKLMSQHSQVSSSSLVSKFSSSPSRKRRTLSRQNSGFGLRRFPYKTLIWFILTVVFILTNIVSLVLAATDSGLAEKDPKSYAIYASFHRLYFINNIINPVVYFILDQHFRSVCRNIKPRLKARFSDCCKSI</sequence>
<keyword evidence="2" id="KW-1133">Transmembrane helix</keyword>
<dbReference type="Proteomes" id="UP001164746">
    <property type="component" value="Chromosome 15"/>
</dbReference>
<feature type="compositionally biased region" description="Low complexity" evidence="1">
    <location>
        <begin position="217"/>
        <end position="235"/>
    </location>
</feature>
<evidence type="ECO:0000313" key="3">
    <source>
        <dbReference type="EMBL" id="WAR28760.1"/>
    </source>
</evidence>
<name>A0ABY7G2W3_MYAAR</name>
<feature type="transmembrane region" description="Helical" evidence="2">
    <location>
        <begin position="259"/>
        <end position="281"/>
    </location>
</feature>
<feature type="region of interest" description="Disordered" evidence="1">
    <location>
        <begin position="191"/>
        <end position="242"/>
    </location>
</feature>
<gene>
    <name evidence="3" type="ORF">MAR_014464</name>
</gene>
<protein>
    <recommendedName>
        <fullName evidence="5">G-protein coupled receptors family 1 profile domain-containing protein</fullName>
    </recommendedName>
</protein>
<dbReference type="Gene3D" id="1.20.1070.10">
    <property type="entry name" value="Rhodopsin 7-helix transmembrane proteins"/>
    <property type="match status" value="1"/>
</dbReference>
<feature type="transmembrane region" description="Helical" evidence="2">
    <location>
        <begin position="134"/>
        <end position="156"/>
    </location>
</feature>
<feature type="transmembrane region" description="Helical" evidence="2">
    <location>
        <begin position="293"/>
        <end position="317"/>
    </location>
</feature>
<dbReference type="EMBL" id="CP111026">
    <property type="protein sequence ID" value="WAR28760.1"/>
    <property type="molecule type" value="Genomic_DNA"/>
</dbReference>
<keyword evidence="2" id="KW-0472">Membrane</keyword>
<proteinExistence type="predicted"/>
<evidence type="ECO:0000256" key="1">
    <source>
        <dbReference type="SAM" id="MobiDB-lite"/>
    </source>
</evidence>
<evidence type="ECO:0008006" key="5">
    <source>
        <dbReference type="Google" id="ProtNLM"/>
    </source>
</evidence>
<reference evidence="3" key="1">
    <citation type="submission" date="2022-11" db="EMBL/GenBank/DDBJ databases">
        <title>Centuries of genome instability and evolution in soft-shell clam transmissible cancer (bioRxiv).</title>
        <authorList>
            <person name="Hart S.F.M."/>
            <person name="Yonemitsu M.A."/>
            <person name="Giersch R.M."/>
            <person name="Beal B.F."/>
            <person name="Arriagada G."/>
            <person name="Davis B.W."/>
            <person name="Ostrander E.A."/>
            <person name="Goff S.P."/>
            <person name="Metzger M.J."/>
        </authorList>
    </citation>
    <scope>NUCLEOTIDE SEQUENCE</scope>
    <source>
        <strain evidence="3">MELC-2E11</strain>
        <tissue evidence="3">Siphon/mantle</tissue>
    </source>
</reference>
<accession>A0ABY7G2W3</accession>
<organism evidence="3 4">
    <name type="scientific">Mya arenaria</name>
    <name type="common">Soft-shell clam</name>
    <dbReference type="NCBI Taxonomy" id="6604"/>
    <lineage>
        <taxon>Eukaryota</taxon>
        <taxon>Metazoa</taxon>
        <taxon>Spiralia</taxon>
        <taxon>Lophotrochozoa</taxon>
        <taxon>Mollusca</taxon>
        <taxon>Bivalvia</taxon>
        <taxon>Autobranchia</taxon>
        <taxon>Heteroconchia</taxon>
        <taxon>Euheterodonta</taxon>
        <taxon>Imparidentia</taxon>
        <taxon>Neoheterodontei</taxon>
        <taxon>Myida</taxon>
        <taxon>Myoidea</taxon>
        <taxon>Myidae</taxon>
        <taxon>Mya</taxon>
    </lineage>
</organism>
<keyword evidence="4" id="KW-1185">Reference proteome</keyword>